<dbReference type="PANTHER" id="PTHR43133">
    <property type="entry name" value="RNA POLYMERASE ECF-TYPE SIGMA FACTO"/>
    <property type="match status" value="1"/>
</dbReference>
<dbReference type="OrthoDB" id="9784272at2"/>
<dbReference type="AlphaFoldDB" id="A0A5C7EKV9"/>
<sequence>MGRHRQVVTAAPEPDALAELLARCALRDEQALERLYRLTAPRLFSLALRMLKRRDWAEDLLQDCYIAVWRHAADYRTERGQALAWMAAILRNRALDWLRRLDPETPLDDESAAHEPVGDEPGPLEHVQSSAMVRALQECLERLQPGQRQAIAFAYYQGLTHEELASRLGEPLGTVKTWIRRGLEQLRRCLGR</sequence>
<organism evidence="7 8">
    <name type="scientific">Pelomicrobium methylotrophicum</name>
    <dbReference type="NCBI Taxonomy" id="2602750"/>
    <lineage>
        <taxon>Bacteria</taxon>
        <taxon>Pseudomonadati</taxon>
        <taxon>Pseudomonadota</taxon>
        <taxon>Hydrogenophilia</taxon>
        <taxon>Hydrogenophilia incertae sedis</taxon>
        <taxon>Pelomicrobium</taxon>
    </lineage>
</organism>
<dbReference type="SUPFAM" id="SSF88659">
    <property type="entry name" value="Sigma3 and sigma4 domains of RNA polymerase sigma factors"/>
    <property type="match status" value="1"/>
</dbReference>
<dbReference type="Gene3D" id="1.10.10.10">
    <property type="entry name" value="Winged helix-like DNA-binding domain superfamily/Winged helix DNA-binding domain"/>
    <property type="match status" value="1"/>
</dbReference>
<dbReference type="PANTHER" id="PTHR43133:SF62">
    <property type="entry name" value="RNA POLYMERASE SIGMA FACTOR SIGZ"/>
    <property type="match status" value="1"/>
</dbReference>
<evidence type="ECO:0000259" key="6">
    <source>
        <dbReference type="Pfam" id="PF08281"/>
    </source>
</evidence>
<reference evidence="7 8" key="1">
    <citation type="submission" date="2019-08" db="EMBL/GenBank/DDBJ databases">
        <title>Pelomicrobium methylotrophicum gen. nov., sp. nov. a moderately thermophilic, facultatively anaerobic, lithoautotrophic and methylotrophic bacterium isolated from a terrestrial mud volcano.</title>
        <authorList>
            <person name="Slobodkina G.B."/>
            <person name="Merkel A.Y."/>
            <person name="Slobodkin A.I."/>
        </authorList>
    </citation>
    <scope>NUCLEOTIDE SEQUENCE [LARGE SCALE GENOMIC DNA]</scope>
    <source>
        <strain evidence="7 8">SM250</strain>
    </source>
</reference>
<comment type="caution">
    <text evidence="7">The sequence shown here is derived from an EMBL/GenBank/DDBJ whole genome shotgun (WGS) entry which is preliminary data.</text>
</comment>
<evidence type="ECO:0000256" key="3">
    <source>
        <dbReference type="ARBA" id="ARBA00023082"/>
    </source>
</evidence>
<accession>A0A5C7EKV9</accession>
<dbReference type="Pfam" id="PF04542">
    <property type="entry name" value="Sigma70_r2"/>
    <property type="match status" value="1"/>
</dbReference>
<gene>
    <name evidence="7" type="ORF">FR698_09090</name>
</gene>
<dbReference type="Gene3D" id="1.10.1740.10">
    <property type="match status" value="1"/>
</dbReference>
<keyword evidence="3" id="KW-0731">Sigma factor</keyword>
<dbReference type="InterPro" id="IPR007627">
    <property type="entry name" value="RNA_pol_sigma70_r2"/>
</dbReference>
<dbReference type="SUPFAM" id="SSF88946">
    <property type="entry name" value="Sigma2 domain of RNA polymerase sigma factors"/>
    <property type="match status" value="1"/>
</dbReference>
<protein>
    <submittedName>
        <fullName evidence="7">Sigma-70 family RNA polymerase sigma factor</fullName>
    </submittedName>
</protein>
<dbReference type="GO" id="GO:0003677">
    <property type="term" value="F:DNA binding"/>
    <property type="evidence" value="ECO:0007669"/>
    <property type="project" value="InterPro"/>
</dbReference>
<dbReference type="RefSeq" id="WP_147799883.1">
    <property type="nucleotide sequence ID" value="NZ_VPFL01000011.1"/>
</dbReference>
<keyword evidence="4" id="KW-0804">Transcription</keyword>
<dbReference type="InterPro" id="IPR013249">
    <property type="entry name" value="RNA_pol_sigma70_r4_t2"/>
</dbReference>
<comment type="similarity">
    <text evidence="1">Belongs to the sigma-70 factor family. ECF subfamily.</text>
</comment>
<feature type="domain" description="RNA polymerase sigma factor 70 region 4 type 2" evidence="6">
    <location>
        <begin position="134"/>
        <end position="186"/>
    </location>
</feature>
<dbReference type="EMBL" id="VPFL01000011">
    <property type="protein sequence ID" value="TXF11712.1"/>
    <property type="molecule type" value="Genomic_DNA"/>
</dbReference>
<keyword evidence="2" id="KW-0805">Transcription regulation</keyword>
<evidence type="ECO:0000256" key="2">
    <source>
        <dbReference type="ARBA" id="ARBA00023015"/>
    </source>
</evidence>
<dbReference type="CDD" id="cd06171">
    <property type="entry name" value="Sigma70_r4"/>
    <property type="match status" value="1"/>
</dbReference>
<feature type="domain" description="RNA polymerase sigma-70 region 2" evidence="5">
    <location>
        <begin position="35"/>
        <end position="101"/>
    </location>
</feature>
<dbReference type="InterPro" id="IPR036388">
    <property type="entry name" value="WH-like_DNA-bd_sf"/>
</dbReference>
<name>A0A5C7EKV9_9PROT</name>
<evidence type="ECO:0000256" key="1">
    <source>
        <dbReference type="ARBA" id="ARBA00010641"/>
    </source>
</evidence>
<dbReference type="NCBIfam" id="TIGR02937">
    <property type="entry name" value="sigma70-ECF"/>
    <property type="match status" value="1"/>
</dbReference>
<evidence type="ECO:0000256" key="4">
    <source>
        <dbReference type="ARBA" id="ARBA00023163"/>
    </source>
</evidence>
<dbReference type="InterPro" id="IPR039425">
    <property type="entry name" value="RNA_pol_sigma-70-like"/>
</dbReference>
<dbReference type="Proteomes" id="UP000321201">
    <property type="component" value="Unassembled WGS sequence"/>
</dbReference>
<dbReference type="InParanoid" id="A0A5C7EKV9"/>
<evidence type="ECO:0000313" key="7">
    <source>
        <dbReference type="EMBL" id="TXF11712.1"/>
    </source>
</evidence>
<keyword evidence="8" id="KW-1185">Reference proteome</keyword>
<proteinExistence type="inferred from homology"/>
<dbReference type="Pfam" id="PF08281">
    <property type="entry name" value="Sigma70_r4_2"/>
    <property type="match status" value="1"/>
</dbReference>
<dbReference type="GO" id="GO:0006352">
    <property type="term" value="P:DNA-templated transcription initiation"/>
    <property type="evidence" value="ECO:0007669"/>
    <property type="project" value="InterPro"/>
</dbReference>
<evidence type="ECO:0000313" key="8">
    <source>
        <dbReference type="Proteomes" id="UP000321201"/>
    </source>
</evidence>
<dbReference type="GO" id="GO:0016987">
    <property type="term" value="F:sigma factor activity"/>
    <property type="evidence" value="ECO:0007669"/>
    <property type="project" value="UniProtKB-KW"/>
</dbReference>
<evidence type="ECO:0000259" key="5">
    <source>
        <dbReference type="Pfam" id="PF04542"/>
    </source>
</evidence>
<dbReference type="InterPro" id="IPR013325">
    <property type="entry name" value="RNA_pol_sigma_r2"/>
</dbReference>
<dbReference type="InterPro" id="IPR013324">
    <property type="entry name" value="RNA_pol_sigma_r3/r4-like"/>
</dbReference>
<dbReference type="InterPro" id="IPR014284">
    <property type="entry name" value="RNA_pol_sigma-70_dom"/>
</dbReference>